<feature type="compositionally biased region" description="Polar residues" evidence="1">
    <location>
        <begin position="448"/>
        <end position="470"/>
    </location>
</feature>
<name>A0ABS6EWD2_9CLOT</name>
<feature type="region of interest" description="Disordered" evidence="1">
    <location>
        <begin position="346"/>
        <end position="482"/>
    </location>
</feature>
<reference evidence="3 4" key="1">
    <citation type="submission" date="2021-06" db="EMBL/GenBank/DDBJ databases">
        <authorList>
            <person name="Sun Q."/>
            <person name="Li D."/>
        </authorList>
    </citation>
    <scope>NUCLEOTIDE SEQUENCE [LARGE SCALE GENOMIC DNA]</scope>
    <source>
        <strain evidence="3 4">MSJ-4</strain>
    </source>
</reference>
<evidence type="ECO:0000256" key="2">
    <source>
        <dbReference type="SAM" id="Phobius"/>
    </source>
</evidence>
<evidence type="ECO:0000313" key="3">
    <source>
        <dbReference type="EMBL" id="MBU5590381.1"/>
    </source>
</evidence>
<feature type="region of interest" description="Disordered" evidence="1">
    <location>
        <begin position="233"/>
        <end position="276"/>
    </location>
</feature>
<feature type="transmembrane region" description="Helical" evidence="2">
    <location>
        <begin position="139"/>
        <end position="156"/>
    </location>
</feature>
<gene>
    <name evidence="3" type="ORF">KQI89_01255</name>
</gene>
<comment type="caution">
    <text evidence="3">The sequence shown here is derived from an EMBL/GenBank/DDBJ whole genome shotgun (WGS) entry which is preliminary data.</text>
</comment>
<feature type="transmembrane region" description="Helical" evidence="2">
    <location>
        <begin position="55"/>
        <end position="75"/>
    </location>
</feature>
<feature type="compositionally biased region" description="Gly residues" evidence="1">
    <location>
        <begin position="396"/>
        <end position="422"/>
    </location>
</feature>
<evidence type="ECO:0000256" key="1">
    <source>
        <dbReference type="SAM" id="MobiDB-lite"/>
    </source>
</evidence>
<protein>
    <submittedName>
        <fullName evidence="3">Uncharacterized protein</fullName>
    </submittedName>
</protein>
<proteinExistence type="predicted"/>
<feature type="compositionally biased region" description="Basic and acidic residues" evidence="1">
    <location>
        <begin position="471"/>
        <end position="481"/>
    </location>
</feature>
<dbReference type="Proteomes" id="UP000736583">
    <property type="component" value="Unassembled WGS sequence"/>
</dbReference>
<sequence>MSNLDLKIEKFFKKASRRLRANLFLNNMIKGLIMTLALSTILLLLSLFIPIYKGVFTGISILILGSFISLIYSILKLPNNKKQALMIDSIGLEERLSTALEGRGKEEGFYELQKRDTLEVIKSFDIRKKIPINIEKKKIALLLCLTVLFSIGLFVPTEAKTIAKEIENTKKYQKETLDKIEDQKKNIEKMKEFTEEEKKKLIEYLEQAKKEINNAKIEKDIDKALERLDKKLQKESKDPSLSKEKEELLKSIQKDINPKGEEERKERAKKDLEKLTDKLSKNKLTENLAKQLEEGNKDGIDKALKDIKSNMESLGDLEKSQISRELKETSLEIDNEDLKEALKNISKDIKEGNISDDSEKKTSDSLKALVDETEGTVSKDGNKTGNNESQSQGENKGQGEGGDQSQGKGEGQGKGNGSGEGRNQGSKNGINKPGSDTTERKEEVFIPQRNTGNDENLTGNKNNSSSSQIIDSKEGSAERGESINYDEVIGDYRKEAYDSINNSIIPEALKDIIKSYFEGLQ</sequence>
<feature type="transmembrane region" description="Helical" evidence="2">
    <location>
        <begin position="21"/>
        <end position="49"/>
    </location>
</feature>
<keyword evidence="2" id="KW-1133">Transmembrane helix</keyword>
<evidence type="ECO:0000313" key="4">
    <source>
        <dbReference type="Proteomes" id="UP000736583"/>
    </source>
</evidence>
<dbReference type="EMBL" id="JAHLQL010000001">
    <property type="protein sequence ID" value="MBU5590381.1"/>
    <property type="molecule type" value="Genomic_DNA"/>
</dbReference>
<keyword evidence="2" id="KW-0472">Membrane</keyword>
<dbReference type="RefSeq" id="WP_216455594.1">
    <property type="nucleotide sequence ID" value="NZ_JAHLQL010000001.1"/>
</dbReference>
<organism evidence="3 4">
    <name type="scientific">Clostridium simiarum</name>
    <dbReference type="NCBI Taxonomy" id="2841506"/>
    <lineage>
        <taxon>Bacteria</taxon>
        <taxon>Bacillati</taxon>
        <taxon>Bacillota</taxon>
        <taxon>Clostridia</taxon>
        <taxon>Eubacteriales</taxon>
        <taxon>Clostridiaceae</taxon>
        <taxon>Clostridium</taxon>
    </lineage>
</organism>
<keyword evidence="4" id="KW-1185">Reference proteome</keyword>
<feature type="compositionally biased region" description="Basic and acidic residues" evidence="1">
    <location>
        <begin position="346"/>
        <end position="364"/>
    </location>
</feature>
<keyword evidence="2" id="KW-0812">Transmembrane</keyword>
<accession>A0ABS6EWD2</accession>
<feature type="compositionally biased region" description="Polar residues" evidence="1">
    <location>
        <begin position="383"/>
        <end position="395"/>
    </location>
</feature>